<dbReference type="GO" id="GO:0005737">
    <property type="term" value="C:cytoplasm"/>
    <property type="evidence" value="ECO:0007669"/>
    <property type="project" value="UniProtKB-SubCell"/>
</dbReference>
<evidence type="ECO:0000256" key="6">
    <source>
        <dbReference type="ARBA" id="ARBA00022454"/>
    </source>
</evidence>
<feature type="region of interest" description="Disordered" evidence="34">
    <location>
        <begin position="836"/>
        <end position="858"/>
    </location>
</feature>
<dbReference type="InterPro" id="IPR014729">
    <property type="entry name" value="Rossmann-like_a/b/a_fold"/>
</dbReference>
<evidence type="ECO:0000256" key="33">
    <source>
        <dbReference type="PROSITE-ProRule" id="PRU00042"/>
    </source>
</evidence>
<dbReference type="GO" id="GO:0008033">
    <property type="term" value="P:tRNA processing"/>
    <property type="evidence" value="ECO:0007669"/>
    <property type="project" value="UniProtKB-KW"/>
</dbReference>
<evidence type="ECO:0000256" key="8">
    <source>
        <dbReference type="ARBA" id="ARBA00022499"/>
    </source>
</evidence>
<dbReference type="InterPro" id="IPR046884">
    <property type="entry name" value="MnmA-like_central"/>
</dbReference>
<comment type="similarity">
    <text evidence="4">Belongs to the MnmA/TRMU family.</text>
</comment>
<evidence type="ECO:0000256" key="1">
    <source>
        <dbReference type="ARBA" id="ARBA00003986"/>
    </source>
</evidence>
<dbReference type="InterPro" id="IPR046885">
    <property type="entry name" value="MnmA-like_C"/>
</dbReference>
<keyword evidence="24" id="KW-0238">DNA-binding</keyword>
<keyword evidence="7" id="KW-0963">Cytoplasm</keyword>
<dbReference type="AlphaFoldDB" id="A3KN16"/>
<keyword evidence="21" id="KW-0832">Ubl conjugation</keyword>
<dbReference type="Gene3D" id="2.30.30.280">
    <property type="entry name" value="Adenine nucleotide alpha hydrolases-like domains"/>
    <property type="match status" value="1"/>
</dbReference>
<evidence type="ECO:0000256" key="21">
    <source>
        <dbReference type="ARBA" id="ARBA00022843"/>
    </source>
</evidence>
<feature type="domain" description="C2H2-type" evidence="35">
    <location>
        <begin position="368"/>
        <end position="395"/>
    </location>
</feature>
<organism evidence="36">
    <name type="scientific">Bos taurus</name>
    <name type="common">Bovine</name>
    <dbReference type="NCBI Taxonomy" id="9913"/>
    <lineage>
        <taxon>Eukaryota</taxon>
        <taxon>Metazoa</taxon>
        <taxon>Chordata</taxon>
        <taxon>Craniata</taxon>
        <taxon>Vertebrata</taxon>
        <taxon>Euteleostomi</taxon>
        <taxon>Mammalia</taxon>
        <taxon>Eutheria</taxon>
        <taxon>Laurasiatheria</taxon>
        <taxon>Artiodactyla</taxon>
        <taxon>Ruminantia</taxon>
        <taxon>Pecora</taxon>
        <taxon>Bovidae</taxon>
        <taxon>Bovinae</taxon>
        <taxon>Bos</taxon>
    </lineage>
</organism>
<protein>
    <recommendedName>
        <fullName evidence="32">Pogo transposable element with ZNF domain</fullName>
        <ecNumber evidence="5">2.8.1.14</ecNumber>
    </recommendedName>
</protein>
<dbReference type="GO" id="GO:0008270">
    <property type="term" value="F:zinc ion binding"/>
    <property type="evidence" value="ECO:0007669"/>
    <property type="project" value="UniProtKB-KW"/>
</dbReference>
<keyword evidence="29" id="KW-0131">Cell cycle</keyword>
<comment type="catalytic activity">
    <reaction evidence="30">
        <text>5-taurinomethyluridine(34) in tRNA + S-sulfanyl-L-cysteinyl-[protein] + AH2 + ATP = 5-taurinomethyl-2-thiouridine(34) in tRNA + L-cysteinyl-[protein] + A + AMP + diphosphate + H(+)</text>
        <dbReference type="Rhea" id="RHEA:47040"/>
        <dbReference type="Rhea" id="RHEA-COMP:10131"/>
        <dbReference type="Rhea" id="RHEA-COMP:11726"/>
        <dbReference type="Rhea" id="RHEA-COMP:11732"/>
        <dbReference type="Rhea" id="RHEA-COMP:11733"/>
        <dbReference type="ChEBI" id="CHEBI:13193"/>
        <dbReference type="ChEBI" id="CHEBI:15378"/>
        <dbReference type="ChEBI" id="CHEBI:17499"/>
        <dbReference type="ChEBI" id="CHEBI:29950"/>
        <dbReference type="ChEBI" id="CHEBI:30616"/>
        <dbReference type="ChEBI" id="CHEBI:33019"/>
        <dbReference type="ChEBI" id="CHEBI:61963"/>
        <dbReference type="ChEBI" id="CHEBI:87171"/>
        <dbReference type="ChEBI" id="CHEBI:87172"/>
        <dbReference type="ChEBI" id="CHEBI:456215"/>
        <dbReference type="EC" id="2.8.1.14"/>
    </reaction>
</comment>
<feature type="region of interest" description="Disordered" evidence="34">
    <location>
        <begin position="283"/>
        <end position="330"/>
    </location>
</feature>
<evidence type="ECO:0000256" key="9">
    <source>
        <dbReference type="ARBA" id="ARBA00022553"/>
    </source>
</evidence>
<dbReference type="InterPro" id="IPR036236">
    <property type="entry name" value="Znf_C2H2_sf"/>
</dbReference>
<dbReference type="GO" id="GO:0005524">
    <property type="term" value="F:ATP binding"/>
    <property type="evidence" value="ECO:0007669"/>
    <property type="project" value="UniProtKB-KW"/>
</dbReference>
<keyword evidence="17" id="KW-0227">DNA damage</keyword>
<dbReference type="PANTHER" id="PTHR11933:SF5">
    <property type="entry name" value="MITOCHONDRIAL TRNA-SPECIFIC 2-THIOURIDYLASE 1"/>
    <property type="match status" value="1"/>
</dbReference>
<dbReference type="Gene3D" id="3.30.160.60">
    <property type="entry name" value="Classic Zinc Finger"/>
    <property type="match status" value="2"/>
</dbReference>
<evidence type="ECO:0000256" key="30">
    <source>
        <dbReference type="ARBA" id="ARBA00049564"/>
    </source>
</evidence>
<evidence type="ECO:0000256" key="31">
    <source>
        <dbReference type="ARBA" id="ARBA00056049"/>
    </source>
</evidence>
<evidence type="ECO:0000256" key="24">
    <source>
        <dbReference type="ARBA" id="ARBA00023125"/>
    </source>
</evidence>
<sequence>MADTDLFMECEEEELEPWQKISDVIEDSVVEDYNSVDKTTTAGNSLVQQGGQPLILTQNPAPGLGTMVTQPVLRPVQVMQNANHVTSSPVASQPIFITTQGFPVRNVRPVQNAMNQVGIVLNVQQGQTVRPITLVPAPGTQFVKPTVGVPQVFSQMTPVRPGSTMPVRPTTNTFTTVIPATLTIRSTVPQSQSQSTKSTPSTSTTPTATQPTSLGHLAVQPPGQSSQTQNPKLVTSPIPVFDLQDGGRKICPQCNAHFRVTEALRGHMCYCCPEMVEYQKKGKSLDSEPSVPSAAKPPSPEKTAPVASTPSSTPIPALSPPTKVPEPNENVGDAVQTKLIMLVDDFYYGRDGGTVAQLTNFPKVATSFRCPHCTKRLKNNIRFMNHMKHHVELDQQNGEVDGHTICQHCYRQFSTPFQLQCHLENVHSPYESTTKCKICEWAFESEPLFLQHMKDTHKPGEMPYVCQVCQYRSSLYSEVDVHFRMIHEDTRHLLCPYCLKVFKNGSAFQQHYMRHQKRNVYHCNKCRLQFLFAKDKIEHKLQHHKTFRKPKQLEGLKPGTKVTIRASRGQPRTAPVPSSDGPPGSLQEAAPLASSADPLPVFLYPPVQRNVQKRAVRKIQVPQEALRRTLFPLGELTKDFVKKIAAENRLHHVLQKKESMGICFIGKRNFENFILEYLQPRPGRFISIEDNKVLGTHKGWFLYTLGQRANIGGLREPWYVVDKDGAKGDVLVAPRTDHPALYRDLLRTGRVHWIAEEPPAALVRDKMMECHFRFRHQMALVPCVLTLNQDGTVWVTAVKAVRALAPGQFAVFYKGDECLGSGKILRLGPSAYTLQKGQRTSSVAKEGPSDSPGLGPAP</sequence>
<evidence type="ECO:0000259" key="35">
    <source>
        <dbReference type="PROSITE" id="PS50157"/>
    </source>
</evidence>
<evidence type="ECO:0000256" key="12">
    <source>
        <dbReference type="ARBA" id="ARBA00022679"/>
    </source>
</evidence>
<keyword evidence="28" id="KW-0539">Nucleus</keyword>
<keyword evidence="8" id="KW-1017">Isopeptide bond</keyword>
<evidence type="ECO:0000256" key="17">
    <source>
        <dbReference type="ARBA" id="ARBA00022763"/>
    </source>
</evidence>
<evidence type="ECO:0000256" key="22">
    <source>
        <dbReference type="ARBA" id="ARBA00022884"/>
    </source>
</evidence>
<evidence type="ECO:0000256" key="28">
    <source>
        <dbReference type="ARBA" id="ARBA00023242"/>
    </source>
</evidence>
<dbReference type="GO" id="GO:0051301">
    <property type="term" value="P:cell division"/>
    <property type="evidence" value="ECO:0007669"/>
    <property type="project" value="UniProtKB-KW"/>
</dbReference>
<evidence type="ECO:0000256" key="25">
    <source>
        <dbReference type="ARBA" id="ARBA00023157"/>
    </source>
</evidence>
<keyword evidence="16" id="KW-0547">Nucleotide-binding</keyword>
<keyword evidence="25" id="KW-1015">Disulfide bond</keyword>
<comment type="function">
    <text evidence="31">Plays a role in mitotic cell cycle progression and is involved in kinetochore assembly and mitotic sister chromatid cohesion. Probably through its association with CBX5 plays a role in mitotic chromosome segregation by regulating aurora kinase B/AURKB activation and AURKB and CBX5 dissociation from chromosome arms. Promotes the repair of DNA double-strand breaks through the homologous recombination pathway.</text>
</comment>
<dbReference type="InterPro" id="IPR013087">
    <property type="entry name" value="Znf_C2H2_type"/>
</dbReference>
<dbReference type="GO" id="GO:0005694">
    <property type="term" value="C:chromosome"/>
    <property type="evidence" value="ECO:0007669"/>
    <property type="project" value="UniProtKB-SubCell"/>
</dbReference>
<evidence type="ECO:0000313" key="36">
    <source>
        <dbReference type="EMBL" id="AAI33484.1"/>
    </source>
</evidence>
<dbReference type="Pfam" id="PF20259">
    <property type="entry name" value="tRNA_Me_trans_M"/>
    <property type="match status" value="1"/>
</dbReference>
<evidence type="ECO:0000256" key="29">
    <source>
        <dbReference type="ARBA" id="ARBA00023306"/>
    </source>
</evidence>
<reference evidence="36" key="1">
    <citation type="submission" date="2007-02" db="EMBL/GenBank/DDBJ databases">
        <authorList>
            <person name="Moore S."/>
            <person name="Alexander L."/>
            <person name="Brownstein M."/>
            <person name="Guan L."/>
            <person name="Lobo S."/>
            <person name="Meng Y."/>
            <person name="Tanaguchi M."/>
            <person name="Wang Z."/>
            <person name="Yu J."/>
            <person name="Prange C."/>
            <person name="Schreiber K."/>
            <person name="Shenmen C."/>
            <person name="Wagner L."/>
            <person name="Bala M."/>
            <person name="Barbazuk S."/>
            <person name="Barber S."/>
            <person name="Babakaiff R."/>
            <person name="Beland J."/>
            <person name="Chun E."/>
            <person name="Del Rio L."/>
            <person name="Gibson S."/>
            <person name="Hanson R."/>
            <person name="Kirkpatrick R."/>
            <person name="Liu J."/>
            <person name="Matsuo C."/>
            <person name="Mayo M."/>
            <person name="Santos R.R."/>
            <person name="Stott J."/>
            <person name="Tsai M."/>
            <person name="Wong D."/>
            <person name="Siddiqui A."/>
            <person name="Holt R."/>
            <person name="Jones S.J."/>
            <person name="Marra M.A."/>
        </authorList>
    </citation>
    <scope>NUCLEOTIDE SEQUENCE</scope>
    <source>
        <strain evidence="36">Hereford</strain>
        <tissue evidence="36">Heart ventrical</tissue>
    </source>
</reference>
<dbReference type="GO" id="GO:0061708">
    <property type="term" value="F:tRNA-5-taurinomethyluridine 2-sulfurtransferase"/>
    <property type="evidence" value="ECO:0007669"/>
    <property type="project" value="UniProtKB-EC"/>
</dbReference>
<evidence type="ECO:0000256" key="5">
    <source>
        <dbReference type="ARBA" id="ARBA00011953"/>
    </source>
</evidence>
<dbReference type="FunFam" id="2.40.30.10:FF:000057">
    <property type="entry name" value="Mitochondrial tRNA-specific 2-thiouridylase 1"/>
    <property type="match status" value="1"/>
</dbReference>
<dbReference type="GO" id="GO:0000049">
    <property type="term" value="F:tRNA binding"/>
    <property type="evidence" value="ECO:0007669"/>
    <property type="project" value="UniProtKB-KW"/>
</dbReference>
<evidence type="ECO:0000256" key="20">
    <source>
        <dbReference type="ARBA" id="ARBA00022840"/>
    </source>
</evidence>
<accession>A3KN16</accession>
<keyword evidence="6" id="KW-0158">Chromosome</keyword>
<keyword evidence="20" id="KW-0067">ATP-binding</keyword>
<dbReference type="EC" id="2.8.1.14" evidence="5"/>
<evidence type="ECO:0000256" key="27">
    <source>
        <dbReference type="ARBA" id="ARBA00023204"/>
    </source>
</evidence>
<keyword evidence="26" id="KW-0233">DNA recombination</keyword>
<feature type="region of interest" description="Disordered" evidence="34">
    <location>
        <begin position="563"/>
        <end position="590"/>
    </location>
</feature>
<evidence type="ECO:0000256" key="11">
    <source>
        <dbReference type="ARBA" id="ARBA00022618"/>
    </source>
</evidence>
<dbReference type="GO" id="GO:0006310">
    <property type="term" value="P:DNA recombination"/>
    <property type="evidence" value="ECO:0007669"/>
    <property type="project" value="UniProtKB-KW"/>
</dbReference>
<keyword evidence="19" id="KW-0862">Zinc</keyword>
<evidence type="ECO:0000256" key="16">
    <source>
        <dbReference type="ARBA" id="ARBA00022741"/>
    </source>
</evidence>
<dbReference type="PANTHER" id="PTHR11933">
    <property type="entry name" value="TRNA 5-METHYLAMINOMETHYL-2-THIOURIDYLATE -METHYLTRANSFERASE"/>
    <property type="match status" value="1"/>
</dbReference>
<dbReference type="GO" id="GO:0006281">
    <property type="term" value="P:DNA repair"/>
    <property type="evidence" value="ECO:0007669"/>
    <property type="project" value="UniProtKB-KW"/>
</dbReference>
<evidence type="ECO:0000256" key="3">
    <source>
        <dbReference type="ARBA" id="ARBA00004496"/>
    </source>
</evidence>
<keyword evidence="10" id="KW-0820">tRNA-binding</keyword>
<dbReference type="SUPFAM" id="SSF52402">
    <property type="entry name" value="Adenine nucleotide alpha hydrolases-like"/>
    <property type="match status" value="1"/>
</dbReference>
<keyword evidence="13" id="KW-0819">tRNA processing</keyword>
<dbReference type="Gene3D" id="3.40.50.620">
    <property type="entry name" value="HUPs"/>
    <property type="match status" value="1"/>
</dbReference>
<feature type="region of interest" description="Disordered" evidence="34">
    <location>
        <begin position="185"/>
        <end position="239"/>
    </location>
</feature>
<evidence type="ECO:0000256" key="4">
    <source>
        <dbReference type="ARBA" id="ARBA00006191"/>
    </source>
</evidence>
<evidence type="ECO:0000256" key="2">
    <source>
        <dbReference type="ARBA" id="ARBA00004286"/>
    </source>
</evidence>
<gene>
    <name evidence="36" type="primary">TRMU</name>
</gene>
<dbReference type="Pfam" id="PF20258">
    <property type="entry name" value="tRNA_Me_trans_C"/>
    <property type="match status" value="1"/>
</dbReference>
<keyword evidence="27" id="KW-0234">DNA repair</keyword>
<keyword evidence="9" id="KW-0597">Phosphoprotein</keyword>
<dbReference type="PROSITE" id="PS00028">
    <property type="entry name" value="ZINC_FINGER_C2H2_1"/>
    <property type="match status" value="5"/>
</dbReference>
<dbReference type="PROSITE" id="PS50157">
    <property type="entry name" value="ZINC_FINGER_C2H2_2"/>
    <property type="match status" value="2"/>
</dbReference>
<dbReference type="GO" id="GO:0003677">
    <property type="term" value="F:DNA binding"/>
    <property type="evidence" value="ECO:0007669"/>
    <property type="project" value="UniProtKB-KW"/>
</dbReference>
<feature type="domain" description="C2H2-type" evidence="35">
    <location>
        <begin position="404"/>
        <end position="432"/>
    </location>
</feature>
<dbReference type="SUPFAM" id="SSF57667">
    <property type="entry name" value="beta-beta-alpha zinc fingers"/>
    <property type="match status" value="1"/>
</dbReference>
<dbReference type="FunFam" id="2.30.30.280:FF:000001">
    <property type="entry name" value="tRNA-specific 2-thiouridylase MnmA"/>
    <property type="match status" value="1"/>
</dbReference>
<feature type="compositionally biased region" description="Low complexity" evidence="34">
    <location>
        <begin position="186"/>
        <end position="213"/>
    </location>
</feature>
<keyword evidence="12" id="KW-0808">Transferase</keyword>
<dbReference type="FunFam" id="3.30.160.60:FF:000405">
    <property type="entry name" value="pogo transposable element with ZNF domain isoform X1"/>
    <property type="match status" value="1"/>
</dbReference>
<proteinExistence type="evidence at transcript level"/>
<keyword evidence="14" id="KW-0479">Metal-binding</keyword>
<dbReference type="EMBL" id="BC133483">
    <property type="protein sequence ID" value="AAI33484.1"/>
    <property type="molecule type" value="mRNA"/>
</dbReference>
<keyword evidence="15" id="KW-0677">Repeat</keyword>
<dbReference type="InterPro" id="IPR023382">
    <property type="entry name" value="MnmA-like_central_sf"/>
</dbReference>
<name>A3KN16_BOVIN</name>
<evidence type="ECO:0000256" key="15">
    <source>
        <dbReference type="ARBA" id="ARBA00022737"/>
    </source>
</evidence>
<keyword evidence="23" id="KW-0175">Coiled coil</keyword>
<keyword evidence="11" id="KW-0132">Cell division</keyword>
<evidence type="ECO:0000256" key="32">
    <source>
        <dbReference type="ARBA" id="ARBA00068245"/>
    </source>
</evidence>
<evidence type="ECO:0000256" key="10">
    <source>
        <dbReference type="ARBA" id="ARBA00022555"/>
    </source>
</evidence>
<evidence type="ECO:0000256" key="14">
    <source>
        <dbReference type="ARBA" id="ARBA00022723"/>
    </source>
</evidence>
<comment type="function">
    <text evidence="1">Catalyzes the 2-thiolation of uridine at the wobble position (U34) of mitochondrial tRNA(Lys), tRNA(Glu) and tRNA(Gln). Required for the formation of 5-taurinomethyl-2-thiouridine (tm5s2U) of mitochondrial tRNA(Lys), tRNA(Glu), and tRNA(Gln) at the wobble position. ATP is required to activate the C2 atom of the wobble base.</text>
</comment>
<comment type="subcellular location">
    <subcellularLocation>
        <location evidence="2">Chromosome</location>
    </subcellularLocation>
    <subcellularLocation>
        <location evidence="3">Cytoplasm</location>
    </subcellularLocation>
</comment>
<evidence type="ECO:0000256" key="19">
    <source>
        <dbReference type="ARBA" id="ARBA00022833"/>
    </source>
</evidence>
<keyword evidence="22" id="KW-0694">RNA-binding</keyword>
<dbReference type="Pfam" id="PF03054">
    <property type="entry name" value="tRNA_Me_trans"/>
    <property type="match status" value="1"/>
</dbReference>
<evidence type="ECO:0000256" key="26">
    <source>
        <dbReference type="ARBA" id="ARBA00023172"/>
    </source>
</evidence>
<evidence type="ECO:0000256" key="7">
    <source>
        <dbReference type="ARBA" id="ARBA00022490"/>
    </source>
</evidence>
<keyword evidence="18 33" id="KW-0863">Zinc-finger</keyword>
<feature type="compositionally biased region" description="Polar residues" evidence="34">
    <location>
        <begin position="222"/>
        <end position="233"/>
    </location>
</feature>
<evidence type="ECO:0000256" key="18">
    <source>
        <dbReference type="ARBA" id="ARBA00022771"/>
    </source>
</evidence>
<dbReference type="Gene3D" id="2.40.30.10">
    <property type="entry name" value="Translation factors"/>
    <property type="match status" value="1"/>
</dbReference>
<evidence type="ECO:0000256" key="23">
    <source>
        <dbReference type="ARBA" id="ARBA00023054"/>
    </source>
</evidence>
<dbReference type="SMART" id="SM00355">
    <property type="entry name" value="ZnF_C2H2"/>
    <property type="match status" value="7"/>
</dbReference>
<evidence type="ECO:0000256" key="34">
    <source>
        <dbReference type="SAM" id="MobiDB-lite"/>
    </source>
</evidence>
<evidence type="ECO:0000256" key="13">
    <source>
        <dbReference type="ARBA" id="ARBA00022694"/>
    </source>
</evidence>